<keyword evidence="1" id="KW-0472">Membrane</keyword>
<evidence type="ECO:0008006" key="4">
    <source>
        <dbReference type="Google" id="ProtNLM"/>
    </source>
</evidence>
<proteinExistence type="predicted"/>
<feature type="transmembrane region" description="Helical" evidence="1">
    <location>
        <begin position="165"/>
        <end position="186"/>
    </location>
</feature>
<keyword evidence="1" id="KW-1133">Transmembrane helix</keyword>
<feature type="transmembrane region" description="Helical" evidence="1">
    <location>
        <begin position="53"/>
        <end position="70"/>
    </location>
</feature>
<name>A0ABP9M0X3_9FLAO</name>
<dbReference type="RefSeq" id="WP_345200692.1">
    <property type="nucleotide sequence ID" value="NZ_BAABHX010000001.1"/>
</dbReference>
<dbReference type="InterPro" id="IPR036388">
    <property type="entry name" value="WH-like_DNA-bd_sf"/>
</dbReference>
<gene>
    <name evidence="2" type="ORF">GCM10023210_09930</name>
</gene>
<keyword evidence="3" id="KW-1185">Reference proteome</keyword>
<feature type="transmembrane region" description="Helical" evidence="1">
    <location>
        <begin position="82"/>
        <end position="102"/>
    </location>
</feature>
<keyword evidence="1" id="KW-0812">Transmembrane</keyword>
<organism evidence="2 3">
    <name type="scientific">Chryseobacterium ginsengisoli</name>
    <dbReference type="NCBI Taxonomy" id="363853"/>
    <lineage>
        <taxon>Bacteria</taxon>
        <taxon>Pseudomonadati</taxon>
        <taxon>Bacteroidota</taxon>
        <taxon>Flavobacteriia</taxon>
        <taxon>Flavobacteriales</taxon>
        <taxon>Weeksellaceae</taxon>
        <taxon>Chryseobacterium group</taxon>
        <taxon>Chryseobacterium</taxon>
    </lineage>
</organism>
<dbReference type="SUPFAM" id="SSF46894">
    <property type="entry name" value="C-terminal effector domain of the bipartite response regulators"/>
    <property type="match status" value="1"/>
</dbReference>
<evidence type="ECO:0000313" key="2">
    <source>
        <dbReference type="EMBL" id="GAA5087184.1"/>
    </source>
</evidence>
<accession>A0ABP9M0X3</accession>
<reference evidence="3" key="1">
    <citation type="journal article" date="2019" name="Int. J. Syst. Evol. Microbiol.">
        <title>The Global Catalogue of Microorganisms (GCM) 10K type strain sequencing project: providing services to taxonomists for standard genome sequencing and annotation.</title>
        <authorList>
            <consortium name="The Broad Institute Genomics Platform"/>
            <consortium name="The Broad Institute Genome Sequencing Center for Infectious Disease"/>
            <person name="Wu L."/>
            <person name="Ma J."/>
        </authorList>
    </citation>
    <scope>NUCLEOTIDE SEQUENCE [LARGE SCALE GENOMIC DNA]</scope>
    <source>
        <strain evidence="3">JCM 18019</strain>
    </source>
</reference>
<sequence length="310" mass="36357">MLKYISSQIEKKREGAKDEIEYEKSFLFDVYTLALVFLLGCNMFLNVIFLKQYVYAGLFGGLTLFMLSTLMWPDKIRFNKKLLTVLFFFLGIVVFYCDTIGGEGCMNYLSYVSLTIAIAFFFDYSKDRYIIFFLISSYILWFLMNIVTDYSLFSYQSSLSSLDQWYVRVYKVIEISFCTFIGVYFISRKEKMIIKYHLEKEKLNDLIKKTDKINFSGELYELAMSKNSLFITYFKSEFPDFFDKILKVAPNLVSSELEICALLKLNLNTKEIASATNSTVRSIEGKKYRIRRKLDIPSETDTNLFVINTF</sequence>
<dbReference type="InterPro" id="IPR016032">
    <property type="entry name" value="Sig_transdc_resp-reg_C-effctor"/>
</dbReference>
<evidence type="ECO:0000313" key="3">
    <source>
        <dbReference type="Proteomes" id="UP001500353"/>
    </source>
</evidence>
<dbReference type="Proteomes" id="UP001500353">
    <property type="component" value="Unassembled WGS sequence"/>
</dbReference>
<comment type="caution">
    <text evidence="2">The sequence shown here is derived from an EMBL/GenBank/DDBJ whole genome shotgun (WGS) entry which is preliminary data.</text>
</comment>
<evidence type="ECO:0000256" key="1">
    <source>
        <dbReference type="SAM" id="Phobius"/>
    </source>
</evidence>
<dbReference type="EMBL" id="BAABHX010000001">
    <property type="protein sequence ID" value="GAA5087184.1"/>
    <property type="molecule type" value="Genomic_DNA"/>
</dbReference>
<feature type="transmembrane region" description="Helical" evidence="1">
    <location>
        <begin position="131"/>
        <end position="153"/>
    </location>
</feature>
<feature type="transmembrane region" description="Helical" evidence="1">
    <location>
        <begin position="26"/>
        <end position="47"/>
    </location>
</feature>
<protein>
    <recommendedName>
        <fullName evidence="4">HTH luxR-type domain-containing protein</fullName>
    </recommendedName>
</protein>
<dbReference type="Gene3D" id="1.10.10.10">
    <property type="entry name" value="Winged helix-like DNA-binding domain superfamily/Winged helix DNA-binding domain"/>
    <property type="match status" value="1"/>
</dbReference>